<organism evidence="1 2">
    <name type="scientific">Pleurodeles waltl</name>
    <name type="common">Iberian ribbed newt</name>
    <dbReference type="NCBI Taxonomy" id="8319"/>
    <lineage>
        <taxon>Eukaryota</taxon>
        <taxon>Metazoa</taxon>
        <taxon>Chordata</taxon>
        <taxon>Craniata</taxon>
        <taxon>Vertebrata</taxon>
        <taxon>Euteleostomi</taxon>
        <taxon>Amphibia</taxon>
        <taxon>Batrachia</taxon>
        <taxon>Caudata</taxon>
        <taxon>Salamandroidea</taxon>
        <taxon>Salamandridae</taxon>
        <taxon>Pleurodelinae</taxon>
        <taxon>Pleurodeles</taxon>
    </lineage>
</organism>
<protein>
    <submittedName>
        <fullName evidence="1">Uncharacterized protein</fullName>
    </submittedName>
</protein>
<gene>
    <name evidence="1" type="ORF">NDU88_008175</name>
</gene>
<comment type="caution">
    <text evidence="1">The sequence shown here is derived from an EMBL/GenBank/DDBJ whole genome shotgun (WGS) entry which is preliminary data.</text>
</comment>
<proteinExistence type="predicted"/>
<accession>A0AAV7N6F6</accession>
<name>A0AAV7N6F6_PLEWA</name>
<evidence type="ECO:0000313" key="1">
    <source>
        <dbReference type="EMBL" id="KAJ1110829.1"/>
    </source>
</evidence>
<sequence>MPRSRRTTGRTVCSWAEEVPGCLVPAGVGPAPRLASSGRLSVTSRAWNGELSEKEYGERTGPGLPT</sequence>
<dbReference type="AlphaFoldDB" id="A0AAV7N6F6"/>
<dbReference type="Proteomes" id="UP001066276">
    <property type="component" value="Chromosome 9"/>
</dbReference>
<dbReference type="EMBL" id="JANPWB010000013">
    <property type="protein sequence ID" value="KAJ1110829.1"/>
    <property type="molecule type" value="Genomic_DNA"/>
</dbReference>
<reference evidence="1" key="1">
    <citation type="journal article" date="2022" name="bioRxiv">
        <title>Sequencing and chromosome-scale assembly of the giantPleurodeles waltlgenome.</title>
        <authorList>
            <person name="Brown T."/>
            <person name="Elewa A."/>
            <person name="Iarovenko S."/>
            <person name="Subramanian E."/>
            <person name="Araus A.J."/>
            <person name="Petzold A."/>
            <person name="Susuki M."/>
            <person name="Suzuki K.-i.T."/>
            <person name="Hayashi T."/>
            <person name="Toyoda A."/>
            <person name="Oliveira C."/>
            <person name="Osipova E."/>
            <person name="Leigh N.D."/>
            <person name="Simon A."/>
            <person name="Yun M.H."/>
        </authorList>
    </citation>
    <scope>NUCLEOTIDE SEQUENCE</scope>
    <source>
        <strain evidence="1">20211129_DDA</strain>
        <tissue evidence="1">Liver</tissue>
    </source>
</reference>
<evidence type="ECO:0000313" key="2">
    <source>
        <dbReference type="Proteomes" id="UP001066276"/>
    </source>
</evidence>
<keyword evidence="2" id="KW-1185">Reference proteome</keyword>